<dbReference type="InParanoid" id="A0A409YJ96"/>
<feature type="compositionally biased region" description="Basic and acidic residues" evidence="1">
    <location>
        <begin position="78"/>
        <end position="98"/>
    </location>
</feature>
<feature type="compositionally biased region" description="Basic and acidic residues" evidence="1">
    <location>
        <begin position="28"/>
        <end position="54"/>
    </location>
</feature>
<proteinExistence type="predicted"/>
<accession>A0A409YJ96</accession>
<evidence type="ECO:0000256" key="1">
    <source>
        <dbReference type="SAM" id="MobiDB-lite"/>
    </source>
</evidence>
<keyword evidence="3" id="KW-1185">Reference proteome</keyword>
<name>A0A409YJ96_9AGAR</name>
<dbReference type="Proteomes" id="UP000284706">
    <property type="component" value="Unassembled WGS sequence"/>
</dbReference>
<comment type="caution">
    <text evidence="2">The sequence shown here is derived from an EMBL/GenBank/DDBJ whole genome shotgun (WGS) entry which is preliminary data.</text>
</comment>
<reference evidence="2 3" key="1">
    <citation type="journal article" date="2018" name="Evol. Lett.">
        <title>Horizontal gene cluster transfer increased hallucinogenic mushroom diversity.</title>
        <authorList>
            <person name="Reynolds H.T."/>
            <person name="Vijayakumar V."/>
            <person name="Gluck-Thaler E."/>
            <person name="Korotkin H.B."/>
            <person name="Matheny P.B."/>
            <person name="Slot J.C."/>
        </authorList>
    </citation>
    <scope>NUCLEOTIDE SEQUENCE [LARGE SCALE GENOMIC DNA]</scope>
    <source>
        <strain evidence="2 3">SRW20</strain>
    </source>
</reference>
<feature type="region of interest" description="Disordered" evidence="1">
    <location>
        <begin position="28"/>
        <end position="98"/>
    </location>
</feature>
<sequence>MTGRNCPIIVSQFEAGRMALSVGRPDMEWRGSVRREKYRQEAKEREGEEKRGQDEYGDGGKNGGVELDRGFSASALDDVCRSGGKREERGTGSERKVK</sequence>
<gene>
    <name evidence="2" type="ORF">CVT26_004563</name>
</gene>
<protein>
    <submittedName>
        <fullName evidence="2">Uncharacterized protein</fullName>
    </submittedName>
</protein>
<evidence type="ECO:0000313" key="2">
    <source>
        <dbReference type="EMBL" id="PPR03064.1"/>
    </source>
</evidence>
<organism evidence="2 3">
    <name type="scientific">Gymnopilus dilepis</name>
    <dbReference type="NCBI Taxonomy" id="231916"/>
    <lineage>
        <taxon>Eukaryota</taxon>
        <taxon>Fungi</taxon>
        <taxon>Dikarya</taxon>
        <taxon>Basidiomycota</taxon>
        <taxon>Agaricomycotina</taxon>
        <taxon>Agaricomycetes</taxon>
        <taxon>Agaricomycetidae</taxon>
        <taxon>Agaricales</taxon>
        <taxon>Agaricineae</taxon>
        <taxon>Hymenogastraceae</taxon>
        <taxon>Gymnopilus</taxon>
    </lineage>
</organism>
<dbReference type="AlphaFoldDB" id="A0A409YJ96"/>
<dbReference type="EMBL" id="NHYE01000781">
    <property type="protein sequence ID" value="PPR03064.1"/>
    <property type="molecule type" value="Genomic_DNA"/>
</dbReference>
<evidence type="ECO:0000313" key="3">
    <source>
        <dbReference type="Proteomes" id="UP000284706"/>
    </source>
</evidence>